<gene>
    <name evidence="2" type="ORF">G3M70_13730</name>
</gene>
<name>A0A7T0BXS4_9BACT</name>
<dbReference type="AlphaFoldDB" id="A0A7T0BXS4"/>
<organism evidence="2 3">
    <name type="scientific">Candidatus Nitronauta litoralis</name>
    <dbReference type="NCBI Taxonomy" id="2705533"/>
    <lineage>
        <taxon>Bacteria</taxon>
        <taxon>Pseudomonadati</taxon>
        <taxon>Nitrospinota/Tectimicrobiota group</taxon>
        <taxon>Nitrospinota</taxon>
        <taxon>Nitrospinia</taxon>
        <taxon>Nitrospinales</taxon>
        <taxon>Nitrospinaceae</taxon>
        <taxon>Candidatus Nitronauta</taxon>
    </lineage>
</organism>
<evidence type="ECO:0000313" key="3">
    <source>
        <dbReference type="Proteomes" id="UP000594688"/>
    </source>
</evidence>
<keyword evidence="1" id="KW-0812">Transmembrane</keyword>
<dbReference type="KEGG" id="nli:G3M70_13730"/>
<keyword evidence="1" id="KW-0472">Membrane</keyword>
<reference evidence="2 3" key="1">
    <citation type="submission" date="2020-02" db="EMBL/GenBank/DDBJ databases">
        <title>Genomic and physiological characterization of two novel Nitrospinaceae genera.</title>
        <authorList>
            <person name="Mueller A.J."/>
            <person name="Jung M.-Y."/>
            <person name="Strachan C.R."/>
            <person name="Herbold C.W."/>
            <person name="Kirkegaard R.H."/>
            <person name="Daims H."/>
        </authorList>
    </citation>
    <scope>NUCLEOTIDE SEQUENCE [LARGE SCALE GENOMIC DNA]</scope>
    <source>
        <strain evidence="2">EB</strain>
    </source>
</reference>
<evidence type="ECO:0000313" key="2">
    <source>
        <dbReference type="EMBL" id="QPJ62878.1"/>
    </source>
</evidence>
<dbReference type="Proteomes" id="UP000594688">
    <property type="component" value="Chromosome"/>
</dbReference>
<proteinExistence type="predicted"/>
<feature type="transmembrane region" description="Helical" evidence="1">
    <location>
        <begin position="68"/>
        <end position="89"/>
    </location>
</feature>
<feature type="transmembrane region" description="Helical" evidence="1">
    <location>
        <begin position="95"/>
        <end position="114"/>
    </location>
</feature>
<accession>A0A7T0BXS4</accession>
<protein>
    <submittedName>
        <fullName evidence="2">Uncharacterized protein</fullName>
    </submittedName>
</protein>
<keyword evidence="1" id="KW-1133">Transmembrane helix</keyword>
<dbReference type="EMBL" id="CP048685">
    <property type="protein sequence ID" value="QPJ62878.1"/>
    <property type="molecule type" value="Genomic_DNA"/>
</dbReference>
<sequence>MDFKSTDSFSQADMKHSDWAQKDYEIARAFIEDHEELASKNPLLDCGQGVTAILPLEVPGLGFRLHGLIMLAPLPLFIVCAILVPIFGFSGNWEISLTTISITFGCAIMILGLFRAIRLVVGQRETFPRQYFSTIGPQGLSMHFSRLQIPFCNPRQELLWKNMEHFELTKIFFLPGILIFKPMLSAVSAKSKEGTSVILPAPYSQNGLSRLQNLLNSSQR</sequence>
<evidence type="ECO:0000256" key="1">
    <source>
        <dbReference type="SAM" id="Phobius"/>
    </source>
</evidence>